<dbReference type="Pfam" id="PF02321">
    <property type="entry name" value="OEP"/>
    <property type="match status" value="2"/>
</dbReference>
<protein>
    <submittedName>
        <fullName evidence="10">TolC family outer membrane protein</fullName>
    </submittedName>
</protein>
<evidence type="ECO:0000256" key="1">
    <source>
        <dbReference type="ARBA" id="ARBA00004442"/>
    </source>
</evidence>
<evidence type="ECO:0000256" key="3">
    <source>
        <dbReference type="ARBA" id="ARBA00022448"/>
    </source>
</evidence>
<evidence type="ECO:0000256" key="2">
    <source>
        <dbReference type="ARBA" id="ARBA00007613"/>
    </source>
</evidence>
<evidence type="ECO:0000256" key="9">
    <source>
        <dbReference type="SAM" id="SignalP"/>
    </source>
</evidence>
<keyword evidence="3" id="KW-0813">Transport</keyword>
<evidence type="ECO:0000256" key="4">
    <source>
        <dbReference type="ARBA" id="ARBA00022452"/>
    </source>
</evidence>
<evidence type="ECO:0000313" key="10">
    <source>
        <dbReference type="EMBL" id="MFD0917459.1"/>
    </source>
</evidence>
<keyword evidence="5" id="KW-0812">Transmembrane</keyword>
<dbReference type="InterPro" id="IPR003423">
    <property type="entry name" value="OMP_efflux"/>
</dbReference>
<comment type="caution">
    <text evidence="10">The sequence shown here is derived from an EMBL/GenBank/DDBJ whole genome shotgun (WGS) entry which is preliminary data.</text>
</comment>
<dbReference type="InterPro" id="IPR051906">
    <property type="entry name" value="TolC-like"/>
</dbReference>
<evidence type="ECO:0000256" key="6">
    <source>
        <dbReference type="ARBA" id="ARBA00023136"/>
    </source>
</evidence>
<feature type="chain" id="PRO_5046675629" evidence="9">
    <location>
        <begin position="23"/>
        <end position="451"/>
    </location>
</feature>
<dbReference type="RefSeq" id="WP_377213321.1">
    <property type="nucleotide sequence ID" value="NZ_JBHTJV010000013.1"/>
</dbReference>
<comment type="subcellular location">
    <subcellularLocation>
        <location evidence="1">Cell outer membrane</location>
    </subcellularLocation>
</comment>
<proteinExistence type="inferred from homology"/>
<dbReference type="NCBIfam" id="TIGR01844">
    <property type="entry name" value="type_I_sec_TolC"/>
    <property type="match status" value="1"/>
</dbReference>
<evidence type="ECO:0000256" key="8">
    <source>
        <dbReference type="SAM" id="Coils"/>
    </source>
</evidence>
<dbReference type="Proteomes" id="UP001597101">
    <property type="component" value="Unassembled WGS sequence"/>
</dbReference>
<dbReference type="SUPFAM" id="SSF56954">
    <property type="entry name" value="Outer membrane efflux proteins (OEP)"/>
    <property type="match status" value="1"/>
</dbReference>
<name>A0ABW3FKV2_9HYPH</name>
<reference evidence="11" key="1">
    <citation type="journal article" date="2019" name="Int. J. Syst. Evol. Microbiol.">
        <title>The Global Catalogue of Microorganisms (GCM) 10K type strain sequencing project: providing services to taxonomists for standard genome sequencing and annotation.</title>
        <authorList>
            <consortium name="The Broad Institute Genomics Platform"/>
            <consortium name="The Broad Institute Genome Sequencing Center for Infectious Disease"/>
            <person name="Wu L."/>
            <person name="Ma J."/>
        </authorList>
    </citation>
    <scope>NUCLEOTIDE SEQUENCE [LARGE SCALE GENOMIC DNA]</scope>
    <source>
        <strain evidence="11">CCUG 60023</strain>
    </source>
</reference>
<dbReference type="EMBL" id="JBHTJV010000013">
    <property type="protein sequence ID" value="MFD0917459.1"/>
    <property type="molecule type" value="Genomic_DNA"/>
</dbReference>
<evidence type="ECO:0000256" key="7">
    <source>
        <dbReference type="ARBA" id="ARBA00023237"/>
    </source>
</evidence>
<dbReference type="Gene3D" id="1.20.1600.10">
    <property type="entry name" value="Outer membrane efflux proteins (OEP)"/>
    <property type="match status" value="1"/>
</dbReference>
<dbReference type="PANTHER" id="PTHR30026">
    <property type="entry name" value="OUTER MEMBRANE PROTEIN TOLC"/>
    <property type="match status" value="1"/>
</dbReference>
<keyword evidence="8" id="KW-0175">Coiled coil</keyword>
<dbReference type="PANTHER" id="PTHR30026:SF22">
    <property type="entry name" value="OUTER MEMBRANE EFFLUX PROTEIN"/>
    <property type="match status" value="1"/>
</dbReference>
<keyword evidence="9" id="KW-0732">Signal</keyword>
<evidence type="ECO:0000313" key="11">
    <source>
        <dbReference type="Proteomes" id="UP001597101"/>
    </source>
</evidence>
<keyword evidence="4" id="KW-1134">Transmembrane beta strand</keyword>
<feature type="coiled-coil region" evidence="8">
    <location>
        <begin position="175"/>
        <end position="212"/>
    </location>
</feature>
<evidence type="ECO:0000256" key="5">
    <source>
        <dbReference type="ARBA" id="ARBA00022692"/>
    </source>
</evidence>
<keyword evidence="6" id="KW-0472">Membrane</keyword>
<accession>A0ABW3FKV2</accession>
<keyword evidence="11" id="KW-1185">Reference proteome</keyword>
<comment type="similarity">
    <text evidence="2">Belongs to the outer membrane factor (OMF) (TC 1.B.17) family.</text>
</comment>
<dbReference type="InterPro" id="IPR010130">
    <property type="entry name" value="T1SS_OMP_TolC"/>
</dbReference>
<gene>
    <name evidence="10" type="ORF">ACFQ14_13690</name>
</gene>
<keyword evidence="7" id="KW-0998">Cell outer membrane</keyword>
<feature type="signal peptide" evidence="9">
    <location>
        <begin position="1"/>
        <end position="22"/>
    </location>
</feature>
<organism evidence="10 11">
    <name type="scientific">Pseudahrensia aquimaris</name>
    <dbReference type="NCBI Taxonomy" id="744461"/>
    <lineage>
        <taxon>Bacteria</taxon>
        <taxon>Pseudomonadati</taxon>
        <taxon>Pseudomonadota</taxon>
        <taxon>Alphaproteobacteria</taxon>
        <taxon>Hyphomicrobiales</taxon>
        <taxon>Ahrensiaceae</taxon>
        <taxon>Pseudahrensia</taxon>
    </lineage>
</organism>
<sequence length="451" mass="48758">MSVSKILGGSLVAVLLAQPASAESIRSALASAYDSNPELNAQRAATRANDENLPQAQAGYRPTISANASAGLRQSDSNIGGVTNTTPYGYGIQISQALFSGFRTVNSVQAAKAGIRASRETLRNVEQNVLLNTAIAYANVLQSGELVSIRKQSLAFLREQVRSSQARLDVGEGTRTDLEQSRAQLSRAQAQLQAAQAQLQASRANYRQLTGREPTNLKWPSGPARLYPRSQSQGIAIAMAEHPAIRASQHLVDAQAFNVKVAEGALLPTVTLNGGANKSFNQTTQGSRNSSVEATVNVQVPIYQGGAEYSAVRQGKQTLGEQRILVDQARDQVRAQVVSAWTQLQAARANLDANRAQVRAARLALEGVVEERNVGQRTQLDVLNSQTTLLQAQELLLNARRDRVIAGYQLVAAIGRLNSRRLNLQVAHYSPKEHAKQVEDRWFGLRTPSGR</sequence>